<proteinExistence type="predicted"/>
<evidence type="ECO:0000256" key="1">
    <source>
        <dbReference type="SAM" id="MobiDB-lite"/>
    </source>
</evidence>
<evidence type="ECO:0000313" key="3">
    <source>
        <dbReference type="Proteomes" id="UP001154282"/>
    </source>
</evidence>
<dbReference type="Proteomes" id="UP001154282">
    <property type="component" value="Unassembled WGS sequence"/>
</dbReference>
<feature type="region of interest" description="Disordered" evidence="1">
    <location>
        <begin position="1"/>
        <end position="21"/>
    </location>
</feature>
<accession>A0AAV0LV07</accession>
<dbReference type="AlphaFoldDB" id="A0AAV0LV07"/>
<reference evidence="2" key="1">
    <citation type="submission" date="2022-08" db="EMBL/GenBank/DDBJ databases">
        <authorList>
            <person name="Gutierrez-Valencia J."/>
        </authorList>
    </citation>
    <scope>NUCLEOTIDE SEQUENCE</scope>
</reference>
<gene>
    <name evidence="2" type="ORF">LITE_LOCUS25763</name>
</gene>
<keyword evidence="3" id="KW-1185">Reference proteome</keyword>
<evidence type="ECO:0000313" key="2">
    <source>
        <dbReference type="EMBL" id="CAI0438293.1"/>
    </source>
</evidence>
<comment type="caution">
    <text evidence="2">The sequence shown here is derived from an EMBL/GenBank/DDBJ whole genome shotgun (WGS) entry which is preliminary data.</text>
</comment>
<dbReference type="EMBL" id="CAMGYJ010000006">
    <property type="protein sequence ID" value="CAI0438293.1"/>
    <property type="molecule type" value="Genomic_DNA"/>
</dbReference>
<sequence length="21" mass="2427">MASRCRSTSCDEPHQSPKLHR</sequence>
<protein>
    <submittedName>
        <fullName evidence="2">Uncharacterized protein</fullName>
    </submittedName>
</protein>
<organism evidence="2 3">
    <name type="scientific">Linum tenue</name>
    <dbReference type="NCBI Taxonomy" id="586396"/>
    <lineage>
        <taxon>Eukaryota</taxon>
        <taxon>Viridiplantae</taxon>
        <taxon>Streptophyta</taxon>
        <taxon>Embryophyta</taxon>
        <taxon>Tracheophyta</taxon>
        <taxon>Spermatophyta</taxon>
        <taxon>Magnoliopsida</taxon>
        <taxon>eudicotyledons</taxon>
        <taxon>Gunneridae</taxon>
        <taxon>Pentapetalae</taxon>
        <taxon>rosids</taxon>
        <taxon>fabids</taxon>
        <taxon>Malpighiales</taxon>
        <taxon>Linaceae</taxon>
        <taxon>Linum</taxon>
    </lineage>
</organism>
<name>A0AAV0LV07_9ROSI</name>